<dbReference type="PANTHER" id="PTHR24220">
    <property type="entry name" value="IMPORT ATP-BINDING PROTEIN"/>
    <property type="match status" value="1"/>
</dbReference>
<keyword evidence="1" id="KW-0547">Nucleotide-binding</keyword>
<evidence type="ECO:0000256" key="2">
    <source>
        <dbReference type="ARBA" id="ARBA00022840"/>
    </source>
</evidence>
<dbReference type="GeneID" id="66531674"/>
<dbReference type="GO" id="GO:0022857">
    <property type="term" value="F:transmembrane transporter activity"/>
    <property type="evidence" value="ECO:0007669"/>
    <property type="project" value="TreeGrafter"/>
</dbReference>
<dbReference type="Gene3D" id="3.40.50.300">
    <property type="entry name" value="P-loop containing nucleotide triphosphate hydrolases"/>
    <property type="match status" value="1"/>
</dbReference>
<evidence type="ECO:0000256" key="1">
    <source>
        <dbReference type="ARBA" id="ARBA00022741"/>
    </source>
</evidence>
<protein>
    <submittedName>
        <fullName evidence="4">ATP-binding cassette domain-containing protein</fullName>
    </submittedName>
</protein>
<dbReference type="Proteomes" id="UP000478636">
    <property type="component" value="Unassembled WGS sequence"/>
</dbReference>
<organism evidence="4 7">
    <name type="scientific">Leuconostoc lactis</name>
    <dbReference type="NCBI Taxonomy" id="1246"/>
    <lineage>
        <taxon>Bacteria</taxon>
        <taxon>Bacillati</taxon>
        <taxon>Bacillota</taxon>
        <taxon>Bacilli</taxon>
        <taxon>Lactobacillales</taxon>
        <taxon>Lactobacillaceae</taxon>
        <taxon>Leuconostoc</taxon>
    </lineage>
</organism>
<dbReference type="GO" id="GO:0005886">
    <property type="term" value="C:plasma membrane"/>
    <property type="evidence" value="ECO:0007669"/>
    <property type="project" value="TreeGrafter"/>
</dbReference>
<dbReference type="EMBL" id="WSZI01000015">
    <property type="protein sequence ID" value="MWN21516.1"/>
    <property type="molecule type" value="Genomic_DNA"/>
</dbReference>
<dbReference type="SMART" id="SM00382">
    <property type="entry name" value="AAA"/>
    <property type="match status" value="1"/>
</dbReference>
<dbReference type="RefSeq" id="WP_095652910.1">
    <property type="nucleotide sequence ID" value="NZ_CP042387.1"/>
</dbReference>
<name>A0A5B8T767_LEULA</name>
<dbReference type="PROSITE" id="PS50893">
    <property type="entry name" value="ABC_TRANSPORTER_2"/>
    <property type="match status" value="1"/>
</dbReference>
<dbReference type="SUPFAM" id="SSF52540">
    <property type="entry name" value="P-loop containing nucleoside triphosphate hydrolases"/>
    <property type="match status" value="1"/>
</dbReference>
<reference evidence="4 7" key="2">
    <citation type="submission" date="2019-12" db="EMBL/GenBank/DDBJ databases">
        <title>Complete genome sequence of Leuconostoc lactis strain AVN1 provides insights into metabolic potential.</title>
        <authorList>
            <person name="Besrour N."/>
            <person name="Najjari A."/>
            <person name="Fhoula I."/>
            <person name="Jaballah S."/>
            <person name="Klibi N."/>
            <person name="Ouzari H.I."/>
        </authorList>
    </citation>
    <scope>NUCLEOTIDE SEQUENCE [LARGE SCALE GENOMIC DNA]</scope>
    <source>
        <strain evidence="4 7">AVN1</strain>
    </source>
</reference>
<keyword evidence="6" id="KW-1185">Reference proteome</keyword>
<gene>
    <name evidence="5" type="ORF">FGL83_05655</name>
    <name evidence="4" type="ORF">GQS40_09310</name>
</gene>
<proteinExistence type="predicted"/>
<dbReference type="InterPro" id="IPR017871">
    <property type="entry name" value="ABC_transporter-like_CS"/>
</dbReference>
<dbReference type="InterPro" id="IPR003439">
    <property type="entry name" value="ABC_transporter-like_ATP-bd"/>
</dbReference>
<evidence type="ECO:0000259" key="3">
    <source>
        <dbReference type="PROSITE" id="PS50893"/>
    </source>
</evidence>
<evidence type="ECO:0000313" key="4">
    <source>
        <dbReference type="EMBL" id="MWN21516.1"/>
    </source>
</evidence>
<dbReference type="InterPro" id="IPR003593">
    <property type="entry name" value="AAA+_ATPase"/>
</dbReference>
<keyword evidence="2 4" id="KW-0067">ATP-binding</keyword>
<evidence type="ECO:0000313" key="7">
    <source>
        <dbReference type="Proteomes" id="UP000478636"/>
    </source>
</evidence>
<dbReference type="InterPro" id="IPR015854">
    <property type="entry name" value="ABC_transpr_LolD-like"/>
</dbReference>
<evidence type="ECO:0000313" key="5">
    <source>
        <dbReference type="EMBL" id="QEA44177.1"/>
    </source>
</evidence>
<dbReference type="InterPro" id="IPR027417">
    <property type="entry name" value="P-loop_NTPase"/>
</dbReference>
<dbReference type="STRING" id="1246.BCR17_05980"/>
<evidence type="ECO:0000313" key="6">
    <source>
        <dbReference type="Proteomes" id="UP000321298"/>
    </source>
</evidence>
<feature type="domain" description="ABC transporter" evidence="3">
    <location>
        <begin position="3"/>
        <end position="207"/>
    </location>
</feature>
<dbReference type="PANTHER" id="PTHR24220:SF86">
    <property type="entry name" value="ABC TRANSPORTER ABCH.1"/>
    <property type="match status" value="1"/>
</dbReference>
<reference evidence="5 6" key="1">
    <citation type="submission" date="2019-06" db="EMBL/GenBank/DDBJ databases">
        <title>Genome analyses of bacteria isolated from kimchi.</title>
        <authorList>
            <person name="Lee S."/>
            <person name="Ahn S."/>
            <person name="Roh S."/>
        </authorList>
    </citation>
    <scope>NUCLEOTIDE SEQUENCE [LARGE SCALE GENOMIC DNA]</scope>
    <source>
        <strain evidence="5 6">CBA3625</strain>
    </source>
</reference>
<dbReference type="EMBL" id="CP042387">
    <property type="protein sequence ID" value="QEA44177.1"/>
    <property type="molecule type" value="Genomic_DNA"/>
</dbReference>
<dbReference type="PROSITE" id="PS00211">
    <property type="entry name" value="ABC_TRANSPORTER_1"/>
    <property type="match status" value="1"/>
</dbReference>
<accession>A0A5B8T767</accession>
<dbReference type="Proteomes" id="UP000321298">
    <property type="component" value="Chromosome"/>
</dbReference>
<dbReference type="GO" id="GO:0005524">
    <property type="term" value="F:ATP binding"/>
    <property type="evidence" value="ECO:0007669"/>
    <property type="project" value="UniProtKB-KW"/>
</dbReference>
<dbReference type="AlphaFoldDB" id="A0A5B8T767"/>
<dbReference type="Pfam" id="PF00005">
    <property type="entry name" value="ABC_tran"/>
    <property type="match status" value="1"/>
</dbReference>
<dbReference type="GO" id="GO:0016887">
    <property type="term" value="F:ATP hydrolysis activity"/>
    <property type="evidence" value="ECO:0007669"/>
    <property type="project" value="InterPro"/>
</dbReference>
<sequence length="207" mass="23834">MTLVLENVSKQFGKHQVIDNLSVVFQHGTKYILRGRSGAGKSTILNMIARFDDDYQGNITYDSGNLKTIKKSRFYRDYLGYLFQNYALLEDQTVFDNLALVFRHRIQKRDTEEMKQALEAVDLSKSYLKKHIYELSGGEQQRVAIARLILKKPRIILIDEPTAALDHDTATDILYQVLDRLINDQTIMIVATHDPLVIQWGDVMIDV</sequence>